<reference evidence="2 3" key="1">
    <citation type="submission" date="2019-03" db="EMBL/GenBank/DDBJ databases">
        <title>First draft genome of Liparis tanakae, snailfish: a comprehensive survey of snailfish specific genes.</title>
        <authorList>
            <person name="Kim W."/>
            <person name="Song I."/>
            <person name="Jeong J.-H."/>
            <person name="Kim D."/>
            <person name="Kim S."/>
            <person name="Ryu S."/>
            <person name="Song J.Y."/>
            <person name="Lee S.K."/>
        </authorList>
    </citation>
    <scope>NUCLEOTIDE SEQUENCE [LARGE SCALE GENOMIC DNA]</scope>
    <source>
        <tissue evidence="2">Muscle</tissue>
    </source>
</reference>
<accession>A0A4Z2FFB6</accession>
<name>A0A4Z2FFB6_9TELE</name>
<feature type="region of interest" description="Disordered" evidence="1">
    <location>
        <begin position="132"/>
        <end position="161"/>
    </location>
</feature>
<evidence type="ECO:0000256" key="1">
    <source>
        <dbReference type="SAM" id="MobiDB-lite"/>
    </source>
</evidence>
<keyword evidence="3" id="KW-1185">Reference proteome</keyword>
<feature type="region of interest" description="Disordered" evidence="1">
    <location>
        <begin position="50"/>
        <end position="80"/>
    </location>
</feature>
<protein>
    <submittedName>
        <fullName evidence="2">Uncharacterized protein</fullName>
    </submittedName>
</protein>
<gene>
    <name evidence="2" type="ORF">EYF80_049959</name>
</gene>
<dbReference type="Proteomes" id="UP000314294">
    <property type="component" value="Unassembled WGS sequence"/>
</dbReference>
<sequence length="185" mass="19679">MYSGGGGGGDVPIHWSYSDTLHNGCLIASLIKHGGRGVRGAASRRFGPDGSAWPVCSEPAPPATVNTAPTKEPRRGGDGVEESGGLLLKHLALNVLRRPSAQRGSSLLHVRSGLCRLEMAAGKWKLSLDESGCRPPLTRPSRRGRLVKGGRPNGMKGNPRSHFPEAGQWVCIWYAEGQHPAFTAD</sequence>
<proteinExistence type="predicted"/>
<comment type="caution">
    <text evidence="2">The sequence shown here is derived from an EMBL/GenBank/DDBJ whole genome shotgun (WGS) entry which is preliminary data.</text>
</comment>
<dbReference type="AlphaFoldDB" id="A0A4Z2FFB6"/>
<dbReference type="EMBL" id="SRLO01001240">
    <property type="protein sequence ID" value="TNN39869.1"/>
    <property type="molecule type" value="Genomic_DNA"/>
</dbReference>
<organism evidence="2 3">
    <name type="scientific">Liparis tanakae</name>
    <name type="common">Tanaka's snailfish</name>
    <dbReference type="NCBI Taxonomy" id="230148"/>
    <lineage>
        <taxon>Eukaryota</taxon>
        <taxon>Metazoa</taxon>
        <taxon>Chordata</taxon>
        <taxon>Craniata</taxon>
        <taxon>Vertebrata</taxon>
        <taxon>Euteleostomi</taxon>
        <taxon>Actinopterygii</taxon>
        <taxon>Neopterygii</taxon>
        <taxon>Teleostei</taxon>
        <taxon>Neoteleostei</taxon>
        <taxon>Acanthomorphata</taxon>
        <taxon>Eupercaria</taxon>
        <taxon>Perciformes</taxon>
        <taxon>Cottioidei</taxon>
        <taxon>Cottales</taxon>
        <taxon>Liparidae</taxon>
        <taxon>Liparis</taxon>
    </lineage>
</organism>
<evidence type="ECO:0000313" key="3">
    <source>
        <dbReference type="Proteomes" id="UP000314294"/>
    </source>
</evidence>
<evidence type="ECO:0000313" key="2">
    <source>
        <dbReference type="EMBL" id="TNN39869.1"/>
    </source>
</evidence>